<accession>A0ACC1SYD3</accession>
<evidence type="ECO:0000313" key="1">
    <source>
        <dbReference type="EMBL" id="KAJ3548850.1"/>
    </source>
</evidence>
<evidence type="ECO:0000313" key="2">
    <source>
        <dbReference type="Proteomes" id="UP001148629"/>
    </source>
</evidence>
<name>A0ACC1SYD3_9HYPO</name>
<organism evidence="1 2">
    <name type="scientific">Fusarium decemcellulare</name>
    <dbReference type="NCBI Taxonomy" id="57161"/>
    <lineage>
        <taxon>Eukaryota</taxon>
        <taxon>Fungi</taxon>
        <taxon>Dikarya</taxon>
        <taxon>Ascomycota</taxon>
        <taxon>Pezizomycotina</taxon>
        <taxon>Sordariomycetes</taxon>
        <taxon>Hypocreomycetidae</taxon>
        <taxon>Hypocreales</taxon>
        <taxon>Nectriaceae</taxon>
        <taxon>Fusarium</taxon>
        <taxon>Fusarium decemcellulare species complex</taxon>
    </lineage>
</organism>
<gene>
    <name evidence="1" type="ORF">NM208_g800</name>
</gene>
<protein>
    <submittedName>
        <fullName evidence="1">Uncharacterized protein</fullName>
    </submittedName>
</protein>
<dbReference type="Proteomes" id="UP001148629">
    <property type="component" value="Unassembled WGS sequence"/>
</dbReference>
<comment type="caution">
    <text evidence="1">The sequence shown here is derived from an EMBL/GenBank/DDBJ whole genome shotgun (WGS) entry which is preliminary data.</text>
</comment>
<sequence>MFDQPTEWVPEIEMGQGIIKVDDLEITFYRTIRVPDDTEPYDHPVNQGSFGLLDEFKLYKVSDYVKKLQPIMARKAGFFFGMYQCEALWIKFNCDKNAGKRYAIKIYAGDINVISGESAVETAATFQRRRDLLKEGKSIQDYITVPGQFCLDGAAVEPGKVRRFTAVPYGPDHLTQIKEEVAMTNLQFEITRINMPPYQEKPGPKFDIKYRFNVMRGQPPWETTIAVQAQDTVGEVLRLVENKGDQGFVLPPNSFSYNGVDMQENRTLADYGITGEGAVLEPGSAAGHNAELGINLVKGGLIAQKIWKLRMRPYQKTNTMTFNVQILNNPSFQMVVGHAPPRFPMGPVSAQTYANWGFPFLPHFEEPTTLPRGWHTVRSLFRIVSSNDPPDEDDWWWLTDAEAEQVAILNPRGPKRPFKFAWEIAEEVNQTAAMY</sequence>
<keyword evidence="2" id="KW-1185">Reference proteome</keyword>
<reference evidence="1" key="1">
    <citation type="submission" date="2022-08" db="EMBL/GenBank/DDBJ databases">
        <title>Genome Sequence of Fusarium decemcellulare.</title>
        <authorList>
            <person name="Buettner E."/>
        </authorList>
    </citation>
    <scope>NUCLEOTIDE SEQUENCE</scope>
    <source>
        <strain evidence="1">Babe19</strain>
    </source>
</reference>
<proteinExistence type="predicted"/>
<dbReference type="EMBL" id="JANRMS010000037">
    <property type="protein sequence ID" value="KAJ3548850.1"/>
    <property type="molecule type" value="Genomic_DNA"/>
</dbReference>